<dbReference type="InterPro" id="IPR002922">
    <property type="entry name" value="Thi4_fam"/>
</dbReference>
<evidence type="ECO:0000256" key="1">
    <source>
        <dbReference type="ARBA" id="ARBA00022679"/>
    </source>
</evidence>
<feature type="binding site" description="in other chain" evidence="6">
    <location>
        <position position="184"/>
    </location>
    <ligand>
        <name>NAD(+)</name>
        <dbReference type="ChEBI" id="CHEBI:57540"/>
        <note>ligand shared between two adjacent protomers</note>
    </ligand>
</feature>
<evidence type="ECO:0000256" key="6">
    <source>
        <dbReference type="HAMAP-Rule" id="MF_00304"/>
    </source>
</evidence>
<dbReference type="SUPFAM" id="SSF51905">
    <property type="entry name" value="FAD/NAD(P)-binding domain"/>
    <property type="match status" value="1"/>
</dbReference>
<dbReference type="PANTHER" id="PTHR43422:SF3">
    <property type="entry name" value="THIAMINE THIAZOLE SYNTHASE"/>
    <property type="match status" value="1"/>
</dbReference>
<keyword evidence="2 6" id="KW-0479">Metal-binding</keyword>
<feature type="binding site" evidence="6">
    <location>
        <position position="166"/>
    </location>
    <ligand>
        <name>Fe cation</name>
        <dbReference type="ChEBI" id="CHEBI:24875"/>
        <note>ligand shared between two adjacent protomers</note>
    </ligand>
</feature>
<dbReference type="UniPathway" id="UPA00060"/>
<comment type="similarity">
    <text evidence="6">Belongs to the THI4 family.</text>
</comment>
<dbReference type="GO" id="GO:0009229">
    <property type="term" value="P:thiamine diphosphate biosynthetic process"/>
    <property type="evidence" value="ECO:0007669"/>
    <property type="project" value="UniProtKB-UniRule"/>
</dbReference>
<dbReference type="EMBL" id="JAACQH010000072">
    <property type="protein sequence ID" value="NCS91500.1"/>
    <property type="molecule type" value="Genomic_DNA"/>
</dbReference>
<comment type="subunit">
    <text evidence="6">Homooctamer; tetramer of dimers.</text>
</comment>
<dbReference type="PANTHER" id="PTHR43422">
    <property type="entry name" value="THIAMINE THIAZOLE SYNTHASE"/>
    <property type="match status" value="1"/>
</dbReference>
<dbReference type="GO" id="GO:0016763">
    <property type="term" value="F:pentosyltransferase activity"/>
    <property type="evidence" value="ECO:0007669"/>
    <property type="project" value="UniProtKB-UniRule"/>
</dbReference>
<dbReference type="NCBIfam" id="TIGR00292">
    <property type="entry name" value="sulfide-dependent adenosine diphosphate thiazole synthase"/>
    <property type="match status" value="1"/>
</dbReference>
<organism evidence="8 9">
    <name type="scientific">Candidatus Altarchaeum hamiconexum</name>
    <dbReference type="NCBI Taxonomy" id="1803513"/>
    <lineage>
        <taxon>Archaea</taxon>
        <taxon>Candidatus Altarchaeota</taxon>
        <taxon>Candidatus Altiarchaeia</taxon>
        <taxon>Candidatus Altarchaeales</taxon>
        <taxon>Candidatus Altarchaeaceae</taxon>
        <taxon>Candidatus Altarchaeum</taxon>
    </lineage>
</organism>
<dbReference type="GO" id="GO:0052837">
    <property type="term" value="P:thiazole biosynthetic process"/>
    <property type="evidence" value="ECO:0007669"/>
    <property type="project" value="UniProtKB-UniRule"/>
</dbReference>
<feature type="binding site" evidence="6">
    <location>
        <position position="244"/>
    </location>
    <ligand>
        <name>glycine</name>
        <dbReference type="ChEBI" id="CHEBI:57305"/>
    </ligand>
</feature>
<comment type="pathway">
    <text evidence="6">Cofactor biosynthesis; thiamine diphosphate biosynthesis.</text>
</comment>
<comment type="function">
    <text evidence="6">Involved in the biosynthesis of the thiazole moiety of thiamine. Catalyzes the conversion of NAD and glycine to adenosine diphosphate 5-(2-hydroxyethyl)-4-methylthiazole-2-carboxylate (ADT), an adenylated thiazole intermediate, using free sulfide as a source of sulfur.</text>
</comment>
<dbReference type="Pfam" id="PF01946">
    <property type="entry name" value="Thi4"/>
    <property type="match status" value="1"/>
</dbReference>
<feature type="binding site" description="in other chain" evidence="6">
    <location>
        <position position="234"/>
    </location>
    <ligand>
        <name>NAD(+)</name>
        <dbReference type="ChEBI" id="CHEBI:57540"/>
        <note>ligand shared between two adjacent protomers</note>
    </ligand>
</feature>
<evidence type="ECO:0000256" key="4">
    <source>
        <dbReference type="ARBA" id="ARBA00023004"/>
    </source>
</evidence>
<comment type="caution">
    <text evidence="6">Lacks conserved residue(s) required for the propagation of feature annotation.</text>
</comment>
<feature type="binding site" description="in other chain" evidence="6">
    <location>
        <position position="62"/>
    </location>
    <ligand>
        <name>NAD(+)</name>
        <dbReference type="ChEBI" id="CHEBI:57540"/>
        <note>ligand shared between two adjacent protomers</note>
    </ligand>
</feature>
<comment type="catalytic activity">
    <reaction evidence="6">
        <text>hydrogen sulfide + glycine + NAD(+) = ADP-5-ethyl-4-methylthiazole-2-carboxylate + nicotinamide + 3 H2O + H(+)</text>
        <dbReference type="Rhea" id="RHEA:55704"/>
        <dbReference type="ChEBI" id="CHEBI:15377"/>
        <dbReference type="ChEBI" id="CHEBI:15378"/>
        <dbReference type="ChEBI" id="CHEBI:17154"/>
        <dbReference type="ChEBI" id="CHEBI:29919"/>
        <dbReference type="ChEBI" id="CHEBI:57305"/>
        <dbReference type="ChEBI" id="CHEBI:57540"/>
        <dbReference type="ChEBI" id="CHEBI:139151"/>
        <dbReference type="EC" id="2.4.2.59"/>
    </reaction>
</comment>
<comment type="cofactor">
    <cofactor evidence="6">
        <name>Fe(2+)</name>
        <dbReference type="ChEBI" id="CHEBI:29033"/>
    </cofactor>
</comment>
<evidence type="ECO:0000313" key="7">
    <source>
        <dbReference type="EMBL" id="NCN64687.1"/>
    </source>
</evidence>
<feature type="binding site" description="in other chain" evidence="6">
    <location>
        <begin position="54"/>
        <end position="55"/>
    </location>
    <ligand>
        <name>NAD(+)</name>
        <dbReference type="ChEBI" id="CHEBI:57540"/>
        <note>ligand shared between two adjacent protomers</note>
    </ligand>
</feature>
<keyword evidence="3 6" id="KW-0784">Thiamine biosynthesis</keyword>
<reference evidence="8" key="1">
    <citation type="submission" date="2019-11" db="EMBL/GenBank/DDBJ databases">
        <title>Lipid analysis of CO2-rich subsurface aquifers suggests an autotrophy-based deep biosphere with lysolipids enriched in CPR bacteria.</title>
        <authorList>
            <person name="Probst A.J."/>
            <person name="Elling F.J."/>
            <person name="Castelle C.J."/>
            <person name="Zhu Q."/>
            <person name="Elvert M."/>
            <person name="Birarda G."/>
            <person name="Holman H.-Y."/>
            <person name="Lane K.R."/>
            <person name="Ladd B."/>
            <person name="Ryan M.C."/>
            <person name="Woyke T."/>
            <person name="Hinrichs K.-U."/>
            <person name="Banfield J.F."/>
        </authorList>
    </citation>
    <scope>NUCLEOTIDE SEQUENCE</scope>
    <source>
        <strain evidence="7">CG_2015-01_33_1645</strain>
        <strain evidence="8">CG_2015-04_33_537</strain>
    </source>
</reference>
<feature type="binding site" evidence="6">
    <location>
        <begin position="164"/>
        <end position="166"/>
    </location>
    <ligand>
        <name>NAD(+)</name>
        <dbReference type="ChEBI" id="CHEBI:57540"/>
        <note>ligand shared between two adjacent protomers</note>
    </ligand>
</feature>
<keyword evidence="1 6" id="KW-0808">Transferase</keyword>
<feature type="binding site" description="in other chain" evidence="6">
    <location>
        <position position="181"/>
    </location>
    <ligand>
        <name>Fe cation</name>
        <dbReference type="ChEBI" id="CHEBI:24875"/>
        <note>ligand shared between two adjacent protomers</note>
    </ligand>
</feature>
<gene>
    <name evidence="6" type="primary">thi4</name>
    <name evidence="8" type="ORF">GW779_03700</name>
    <name evidence="7" type="ORF">GW910_01225</name>
</gene>
<evidence type="ECO:0000256" key="3">
    <source>
        <dbReference type="ARBA" id="ARBA00022977"/>
    </source>
</evidence>
<dbReference type="PRINTS" id="PR00420">
    <property type="entry name" value="RNGMNOXGNASE"/>
</dbReference>
<feature type="binding site" description="in other chain" evidence="6">
    <location>
        <position position="35"/>
    </location>
    <ligand>
        <name>NAD(+)</name>
        <dbReference type="ChEBI" id="CHEBI:57540"/>
        <note>ligand shared between two adjacent protomers</note>
    </ligand>
</feature>
<evidence type="ECO:0000256" key="5">
    <source>
        <dbReference type="ARBA" id="ARBA00023027"/>
    </source>
</evidence>
<dbReference type="GO" id="GO:0009228">
    <property type="term" value="P:thiamine biosynthetic process"/>
    <property type="evidence" value="ECO:0007669"/>
    <property type="project" value="UniProtKB-KW"/>
</dbReference>
<name>A0A8J7Z3V5_9ARCH</name>
<keyword evidence="5 6" id="KW-0520">NAD</keyword>
<dbReference type="EMBL" id="JAACVF010000030">
    <property type="protein sequence ID" value="NCN64687.1"/>
    <property type="molecule type" value="Genomic_DNA"/>
</dbReference>
<accession>A0A8J7Z3V5</accession>
<evidence type="ECO:0000313" key="9">
    <source>
        <dbReference type="Proteomes" id="UP000738826"/>
    </source>
</evidence>
<keyword evidence="4 6" id="KW-0408">Iron</keyword>
<proteinExistence type="inferred from homology"/>
<dbReference type="Gene3D" id="3.50.50.60">
    <property type="entry name" value="FAD/NAD(P)-binding domain"/>
    <property type="match status" value="1"/>
</dbReference>
<dbReference type="GO" id="GO:0005506">
    <property type="term" value="F:iron ion binding"/>
    <property type="evidence" value="ECO:0007669"/>
    <property type="project" value="UniProtKB-UniRule"/>
</dbReference>
<dbReference type="InterPro" id="IPR022828">
    <property type="entry name" value="Thi4_prok"/>
</dbReference>
<sequence length="267" mass="28849">MIEETKITELIVRNAVDDFLNNLDVDVVVAGGGPAGLTTARYLAKAKKKVVLFERKLSIGGGMWGGGMMFPRVVLQKGGKEILEECDVKCKKSGGLWVADSIECVTKMTAKAIDEGVKIFNLVSIEDVIIRNNEDNKNNKNRKNKTKICGVVINWTAVQMANLHVDPLSVKSKFVVDATGHEASISHLVVKKVGNLNTKTGDVLGERSMWAEKGESDIMGNTGEVYPGLFVSGMAANAVYGSERMGAIFGGMLMSGKKVSELILKKI</sequence>
<feature type="binding site" description="in other chain" evidence="6">
    <location>
        <position position="125"/>
    </location>
    <ligand>
        <name>NAD(+)</name>
        <dbReference type="ChEBI" id="CHEBI:57540"/>
        <note>ligand shared between two adjacent protomers</note>
    </ligand>
</feature>
<protein>
    <recommendedName>
        <fullName evidence="6">Thiamine thiazole synthase</fullName>
        <ecNumber evidence="6">2.4.2.59</ecNumber>
    </recommendedName>
</protein>
<dbReference type="Proteomes" id="UP000768163">
    <property type="component" value="Unassembled WGS sequence"/>
</dbReference>
<comment type="caution">
    <text evidence="8">The sequence shown here is derived from an EMBL/GenBank/DDBJ whole genome shotgun (WGS) entry which is preliminary data.</text>
</comment>
<evidence type="ECO:0000256" key="2">
    <source>
        <dbReference type="ARBA" id="ARBA00022723"/>
    </source>
</evidence>
<dbReference type="InterPro" id="IPR036188">
    <property type="entry name" value="FAD/NAD-bd_sf"/>
</dbReference>
<dbReference type="HAMAP" id="MF_00304">
    <property type="entry name" value="Thi4"/>
    <property type="match status" value="1"/>
</dbReference>
<evidence type="ECO:0000313" key="8">
    <source>
        <dbReference type="EMBL" id="NCS91500.1"/>
    </source>
</evidence>
<dbReference type="AlphaFoldDB" id="A0A8J7Z3V5"/>
<dbReference type="EC" id="2.4.2.59" evidence="6"/>
<dbReference type="Proteomes" id="UP000738826">
    <property type="component" value="Unassembled WGS sequence"/>
</dbReference>